<evidence type="ECO:0000256" key="5">
    <source>
        <dbReference type="ARBA" id="ARBA00023136"/>
    </source>
</evidence>
<dbReference type="GO" id="GO:0005886">
    <property type="term" value="C:plasma membrane"/>
    <property type="evidence" value="ECO:0007669"/>
    <property type="project" value="TreeGrafter"/>
</dbReference>
<keyword evidence="6" id="KW-0325">Glycoprotein</keyword>
<evidence type="ECO:0000256" key="4">
    <source>
        <dbReference type="ARBA" id="ARBA00022989"/>
    </source>
</evidence>
<reference evidence="10" key="1">
    <citation type="journal article" date="2020" name="Stud. Mycol.">
        <title>101 Dothideomycetes genomes: a test case for predicting lifestyles and emergence of pathogens.</title>
        <authorList>
            <person name="Haridas S."/>
            <person name="Albert R."/>
            <person name="Binder M."/>
            <person name="Bloem J."/>
            <person name="Labutti K."/>
            <person name="Salamov A."/>
            <person name="Andreopoulos B."/>
            <person name="Baker S."/>
            <person name="Barry K."/>
            <person name="Bills G."/>
            <person name="Bluhm B."/>
            <person name="Cannon C."/>
            <person name="Castanera R."/>
            <person name="Culley D."/>
            <person name="Daum C."/>
            <person name="Ezra D."/>
            <person name="Gonzalez J."/>
            <person name="Henrissat B."/>
            <person name="Kuo A."/>
            <person name="Liang C."/>
            <person name="Lipzen A."/>
            <person name="Lutzoni F."/>
            <person name="Magnuson J."/>
            <person name="Mondo S."/>
            <person name="Nolan M."/>
            <person name="Ohm R."/>
            <person name="Pangilinan J."/>
            <person name="Park H.-J."/>
            <person name="Ramirez L."/>
            <person name="Alfaro M."/>
            <person name="Sun H."/>
            <person name="Tritt A."/>
            <person name="Yoshinaga Y."/>
            <person name="Zwiers L.-H."/>
            <person name="Turgeon B."/>
            <person name="Goodwin S."/>
            <person name="Spatafora J."/>
            <person name="Crous P."/>
            <person name="Grigoriev I."/>
        </authorList>
    </citation>
    <scope>NUCLEOTIDE SEQUENCE</scope>
    <source>
        <strain evidence="10">CBS 119925</strain>
    </source>
</reference>
<feature type="transmembrane region" description="Helical" evidence="8">
    <location>
        <begin position="232"/>
        <end position="252"/>
    </location>
</feature>
<feature type="transmembrane region" description="Helical" evidence="8">
    <location>
        <begin position="105"/>
        <end position="122"/>
    </location>
</feature>
<dbReference type="Proteomes" id="UP000799440">
    <property type="component" value="Unassembled WGS sequence"/>
</dbReference>
<keyword evidence="2" id="KW-0813">Transport</keyword>
<dbReference type="PRINTS" id="PR01036">
    <property type="entry name" value="TCRTETB"/>
</dbReference>
<keyword evidence="4 8" id="KW-1133">Transmembrane helix</keyword>
<dbReference type="AlphaFoldDB" id="A0A6A6V7U2"/>
<dbReference type="SUPFAM" id="SSF103473">
    <property type="entry name" value="MFS general substrate transporter"/>
    <property type="match status" value="1"/>
</dbReference>
<feature type="transmembrane region" description="Helical" evidence="8">
    <location>
        <begin position="335"/>
        <end position="354"/>
    </location>
</feature>
<evidence type="ECO:0000259" key="9">
    <source>
        <dbReference type="PROSITE" id="PS50850"/>
    </source>
</evidence>
<feature type="transmembrane region" description="Helical" evidence="8">
    <location>
        <begin position="502"/>
        <end position="520"/>
    </location>
</feature>
<dbReference type="InterPro" id="IPR020846">
    <property type="entry name" value="MFS_dom"/>
</dbReference>
<feature type="transmembrane region" description="Helical" evidence="8">
    <location>
        <begin position="134"/>
        <end position="154"/>
    </location>
</feature>
<evidence type="ECO:0000256" key="2">
    <source>
        <dbReference type="ARBA" id="ARBA00022448"/>
    </source>
</evidence>
<evidence type="ECO:0000256" key="7">
    <source>
        <dbReference type="SAM" id="MobiDB-lite"/>
    </source>
</evidence>
<dbReference type="OrthoDB" id="10021397at2759"/>
<evidence type="ECO:0000256" key="1">
    <source>
        <dbReference type="ARBA" id="ARBA00004141"/>
    </source>
</evidence>
<dbReference type="EMBL" id="MU006581">
    <property type="protein sequence ID" value="KAF2745749.1"/>
    <property type="molecule type" value="Genomic_DNA"/>
</dbReference>
<dbReference type="GO" id="GO:0022857">
    <property type="term" value="F:transmembrane transporter activity"/>
    <property type="evidence" value="ECO:0007669"/>
    <property type="project" value="InterPro"/>
</dbReference>
<dbReference type="Gene3D" id="1.20.1720.10">
    <property type="entry name" value="Multidrug resistance protein D"/>
    <property type="match status" value="1"/>
</dbReference>
<keyword evidence="11" id="KW-1185">Reference proteome</keyword>
<feature type="domain" description="Major facilitator superfamily (MFS) profile" evidence="9">
    <location>
        <begin position="38"/>
        <end position="550"/>
    </location>
</feature>
<accession>A0A6A6V7U2</accession>
<feature type="transmembrane region" description="Helical" evidence="8">
    <location>
        <begin position="161"/>
        <end position="185"/>
    </location>
</feature>
<evidence type="ECO:0000256" key="6">
    <source>
        <dbReference type="ARBA" id="ARBA00023180"/>
    </source>
</evidence>
<name>A0A6A6V7U2_9PLEO</name>
<dbReference type="PANTHER" id="PTHR23501">
    <property type="entry name" value="MAJOR FACILITATOR SUPERFAMILY"/>
    <property type="match status" value="1"/>
</dbReference>
<evidence type="ECO:0000313" key="10">
    <source>
        <dbReference type="EMBL" id="KAF2745749.1"/>
    </source>
</evidence>
<protein>
    <submittedName>
        <fullName evidence="10">MFS general substrate transporter</fullName>
    </submittedName>
</protein>
<keyword evidence="3 8" id="KW-0812">Transmembrane</keyword>
<feature type="transmembrane region" description="Helical" evidence="8">
    <location>
        <begin position="258"/>
        <end position="277"/>
    </location>
</feature>
<dbReference type="InterPro" id="IPR011701">
    <property type="entry name" value="MFS"/>
</dbReference>
<sequence>MSQDAVNPSSRWQQELTSTVARNSDQRSKNQQKCKGSIILARHLLSLPHRIHSIARRLHALPEISAALSSGDAYVGIANSFVLAQTVTQPAIAQLCDLIGRRDPMIGSVVIFALGSGIAGGAKNTATMIAGRTIQGLGSGGIMLLVELIVCDIVPLKERGTYLGIVLSTATLGAIVGPVVGGAIAEVDWRWCFYLNLPICAVVLPVMCFYLRIKSHKVRWSDVATRIDWTGNVVFIASITAILLGMVFGGTVHPWSSWKILVPLVLGALGWAGYHVWQTVCAHPSIPPRVFGNRTSVSGYYMIFLASMLLQWVCFFWPIYFLAVRGTSLLRTGVNFMPFMFFLIPMSAVAGVILSKTGVFRPLHAFGFTLSTLGPGLNMLLTRQSSTAVWAILQIVRCDGSGVYPADDAAVDPCSAARERCGGCYGGLLVFAQFWLCVGYHDPDYYFNNRFDAVADGITDDATRNALVKGRAYELASGPYIGALEPGVKDQVIGVYLDALKYVWLAAVAFSATGFIAVLVERHVPLRTTLETEYGLDRTSEKIEGDEDKA</sequence>
<evidence type="ECO:0000256" key="3">
    <source>
        <dbReference type="ARBA" id="ARBA00022692"/>
    </source>
</evidence>
<feature type="region of interest" description="Disordered" evidence="7">
    <location>
        <begin position="1"/>
        <end position="31"/>
    </location>
</feature>
<gene>
    <name evidence="10" type="ORF">M011DRAFT_459980</name>
</gene>
<dbReference type="PANTHER" id="PTHR23501:SF187">
    <property type="entry name" value="MAJOR FACILITATOR SUPERFAMILY (MFS) PROFILE DOMAIN-CONTAINING PROTEIN"/>
    <property type="match status" value="1"/>
</dbReference>
<proteinExistence type="predicted"/>
<comment type="subcellular location">
    <subcellularLocation>
        <location evidence="1">Membrane</location>
        <topology evidence="1">Multi-pass membrane protein</topology>
    </subcellularLocation>
</comment>
<dbReference type="Pfam" id="PF07690">
    <property type="entry name" value="MFS_1"/>
    <property type="match status" value="1"/>
</dbReference>
<dbReference type="InterPro" id="IPR036259">
    <property type="entry name" value="MFS_trans_sf"/>
</dbReference>
<feature type="transmembrane region" description="Helical" evidence="8">
    <location>
        <begin position="191"/>
        <end position="211"/>
    </location>
</feature>
<evidence type="ECO:0000256" key="8">
    <source>
        <dbReference type="SAM" id="Phobius"/>
    </source>
</evidence>
<feature type="transmembrane region" description="Helical" evidence="8">
    <location>
        <begin position="298"/>
        <end position="323"/>
    </location>
</feature>
<feature type="transmembrane region" description="Helical" evidence="8">
    <location>
        <begin position="423"/>
        <end position="441"/>
    </location>
</feature>
<keyword evidence="5 8" id="KW-0472">Membrane</keyword>
<evidence type="ECO:0000313" key="11">
    <source>
        <dbReference type="Proteomes" id="UP000799440"/>
    </source>
</evidence>
<dbReference type="PROSITE" id="PS50850">
    <property type="entry name" value="MFS"/>
    <property type="match status" value="1"/>
</dbReference>
<organism evidence="10 11">
    <name type="scientific">Sporormia fimetaria CBS 119925</name>
    <dbReference type="NCBI Taxonomy" id="1340428"/>
    <lineage>
        <taxon>Eukaryota</taxon>
        <taxon>Fungi</taxon>
        <taxon>Dikarya</taxon>
        <taxon>Ascomycota</taxon>
        <taxon>Pezizomycotina</taxon>
        <taxon>Dothideomycetes</taxon>
        <taxon>Pleosporomycetidae</taxon>
        <taxon>Pleosporales</taxon>
        <taxon>Sporormiaceae</taxon>
        <taxon>Sporormia</taxon>
    </lineage>
</organism>